<dbReference type="eggNOG" id="ENOG503334K">
    <property type="taxonomic scope" value="Bacteria"/>
</dbReference>
<dbReference type="STRING" id="391625.PPSIR1_17235"/>
<evidence type="ECO:0000313" key="2">
    <source>
        <dbReference type="Proteomes" id="UP000005801"/>
    </source>
</evidence>
<reference evidence="1 2" key="1">
    <citation type="submission" date="2007-06" db="EMBL/GenBank/DDBJ databases">
        <authorList>
            <person name="Shimkets L."/>
            <person name="Ferriera S."/>
            <person name="Johnson J."/>
            <person name="Kravitz S."/>
            <person name="Beeson K."/>
            <person name="Sutton G."/>
            <person name="Rogers Y.-H."/>
            <person name="Friedman R."/>
            <person name="Frazier M."/>
            <person name="Venter J.C."/>
        </authorList>
    </citation>
    <scope>NUCLEOTIDE SEQUENCE [LARGE SCALE GENOMIC DNA]</scope>
    <source>
        <strain evidence="1 2">SIR-1</strain>
    </source>
</reference>
<proteinExistence type="predicted"/>
<name>A6GHR1_9BACT</name>
<dbReference type="AlphaFoldDB" id="A6GHR1"/>
<accession>A6GHR1</accession>
<dbReference type="RefSeq" id="WP_006976247.1">
    <property type="nucleotide sequence ID" value="NZ_ABCS01000123.1"/>
</dbReference>
<gene>
    <name evidence="1" type="ORF">PPSIR1_17235</name>
</gene>
<organism evidence="1 2">
    <name type="scientific">Plesiocystis pacifica SIR-1</name>
    <dbReference type="NCBI Taxonomy" id="391625"/>
    <lineage>
        <taxon>Bacteria</taxon>
        <taxon>Pseudomonadati</taxon>
        <taxon>Myxococcota</taxon>
        <taxon>Polyangia</taxon>
        <taxon>Nannocystales</taxon>
        <taxon>Nannocystaceae</taxon>
        <taxon>Plesiocystis</taxon>
    </lineage>
</organism>
<evidence type="ECO:0000313" key="1">
    <source>
        <dbReference type="EMBL" id="EDM74603.1"/>
    </source>
</evidence>
<comment type="caution">
    <text evidence="1">The sequence shown here is derived from an EMBL/GenBank/DDBJ whole genome shotgun (WGS) entry which is preliminary data.</text>
</comment>
<protein>
    <submittedName>
        <fullName evidence="1">Uncharacterized protein</fullName>
    </submittedName>
</protein>
<keyword evidence="2" id="KW-1185">Reference proteome</keyword>
<dbReference type="OrthoDB" id="5519310at2"/>
<dbReference type="Proteomes" id="UP000005801">
    <property type="component" value="Unassembled WGS sequence"/>
</dbReference>
<dbReference type="EMBL" id="ABCS01000123">
    <property type="protein sequence ID" value="EDM74603.1"/>
    <property type="molecule type" value="Genomic_DNA"/>
</dbReference>
<sequence>MEDLDTLEAELDSYPQPLAAIEACWDGDVHGWFLRLYAVFEGASADHPRYTSKQLRTLTQGGMLRLFHREDPPWPEARMANALGEALASKRGVPFYFPAPMLPDDQVARWWDRDEAHRCSDCGVALRDGYVGRPWPWPGACAQCIAARVRAGAVHLNVHLTGVDLDTAEEFEAQRDPWFAAIVDAKVGLVRLVNALSDSELWVMLVVDGRDVGVDAVLQHLEARGQKGGAVVTVDGMDGRAERVWPPG</sequence>